<dbReference type="Pfam" id="PF16655">
    <property type="entry name" value="PhoD_N"/>
    <property type="match status" value="1"/>
</dbReference>
<protein>
    <submittedName>
        <fullName evidence="5">Alkaline phosphatase</fullName>
    </submittedName>
</protein>
<reference evidence="5 6" key="1">
    <citation type="submission" date="2018-10" db="EMBL/GenBank/DDBJ databases">
        <title>Isolation, diversity and antifungal activity of actinobacteria from wheat.</title>
        <authorList>
            <person name="Han C."/>
        </authorList>
    </citation>
    <scope>NUCLEOTIDE SEQUENCE [LARGE SCALE GENOMIC DNA]</scope>
    <source>
        <strain evidence="5 6">NEAU-YY642</strain>
    </source>
</reference>
<evidence type="ECO:0000259" key="4">
    <source>
        <dbReference type="Pfam" id="PF16655"/>
    </source>
</evidence>
<dbReference type="Pfam" id="PF09423">
    <property type="entry name" value="PhoD"/>
    <property type="match status" value="1"/>
</dbReference>
<dbReference type="CDD" id="cd07389">
    <property type="entry name" value="MPP_PhoD"/>
    <property type="match status" value="1"/>
</dbReference>
<feature type="domain" description="PhoD-like phosphatase metallophosphatase" evidence="3">
    <location>
        <begin position="165"/>
        <end position="500"/>
    </location>
</feature>
<dbReference type="InterPro" id="IPR032093">
    <property type="entry name" value="PhoD_N"/>
</dbReference>
<feature type="domain" description="Phospholipase D N-terminal" evidence="4">
    <location>
        <begin position="56"/>
        <end position="152"/>
    </location>
</feature>
<dbReference type="PANTHER" id="PTHR43606">
    <property type="entry name" value="PHOSPHATASE, PUTATIVE (AFU_ORTHOLOGUE AFUA_6G08710)-RELATED"/>
    <property type="match status" value="1"/>
</dbReference>
<evidence type="ECO:0000259" key="3">
    <source>
        <dbReference type="Pfam" id="PF09423"/>
    </source>
</evidence>
<keyword evidence="6" id="KW-1185">Reference proteome</keyword>
<proteinExistence type="predicted"/>
<sequence length="531" mass="58454">MSRTSPPPALLAATRRRFLTVTGAAAALALSGALPGIASASAATAASRLPADPFTLGVASGDPLPDGVVLWTRLAPDPLAPFGGMDQRDHRVDWEVAADERFRHIVRRGTTTVRAQFSHTAHVDVRGLRPWREYFYRFRAGGFISPVGRTKTAPSRDQLVPRLSLAFASCQAIWEGWYTAHRDLAARAHDVVLFLGDYIYEFGIDRGIRPTDGDERNTRESVTLDDYRQRYAAYKLDTDLQAAHASAPWIVVFDDHEVVDNWADLSAGSAPADEFLVRRANAFRAYWEHMPLRAPQFPEGPDMRLHRRLRYGRLAEISMLDTRQYRDDQANGDGTKPPNDATADPARSILGFPQERWLLDGLTASRSRWNILGHQTAITLLDTVSGPDVAVPMDTWDGYSASRDRLLGGIAERGIQNVVSLAGDLHRNIAGDLALDFADPASRVVATEFVGTSITSALDGEDLDAGGRVLLDENPHMRFGNFQRGYVSCEITPDLWRSDFRVCDRVTVPNGTVSSRTVLAVENGVPAVQQA</sequence>
<feature type="chain" id="PRO_5038666754" evidence="2">
    <location>
        <begin position="46"/>
        <end position="531"/>
    </location>
</feature>
<gene>
    <name evidence="5" type="ORF">EBN88_08255</name>
</gene>
<accession>A0A3M2M1Y6</accession>
<keyword evidence="2" id="KW-0732">Signal</keyword>
<dbReference type="PANTHER" id="PTHR43606:SF2">
    <property type="entry name" value="ALKALINE PHOSPHATASE FAMILY PROTEIN (AFU_ORTHOLOGUE AFUA_5G03860)"/>
    <property type="match status" value="1"/>
</dbReference>
<dbReference type="EMBL" id="RFFJ01000030">
    <property type="protein sequence ID" value="RMI42883.1"/>
    <property type="molecule type" value="Genomic_DNA"/>
</dbReference>
<dbReference type="InterPro" id="IPR018946">
    <property type="entry name" value="PhoD-like_MPP"/>
</dbReference>
<evidence type="ECO:0000256" key="2">
    <source>
        <dbReference type="SAM" id="SignalP"/>
    </source>
</evidence>
<feature type="signal peptide" evidence="2">
    <location>
        <begin position="1"/>
        <end position="45"/>
    </location>
</feature>
<dbReference type="SUPFAM" id="SSF56300">
    <property type="entry name" value="Metallo-dependent phosphatases"/>
    <property type="match status" value="1"/>
</dbReference>
<dbReference type="InterPro" id="IPR038607">
    <property type="entry name" value="PhoD-like_sf"/>
</dbReference>
<name>A0A3M2M1Y6_9ACTN</name>
<dbReference type="PROSITE" id="PS51318">
    <property type="entry name" value="TAT"/>
    <property type="match status" value="1"/>
</dbReference>
<evidence type="ECO:0000256" key="1">
    <source>
        <dbReference type="SAM" id="MobiDB-lite"/>
    </source>
</evidence>
<evidence type="ECO:0000313" key="6">
    <source>
        <dbReference type="Proteomes" id="UP000278673"/>
    </source>
</evidence>
<organism evidence="5 6">
    <name type="scientific">Streptomyces triticirhizae</name>
    <dbReference type="NCBI Taxonomy" id="2483353"/>
    <lineage>
        <taxon>Bacteria</taxon>
        <taxon>Bacillati</taxon>
        <taxon>Actinomycetota</taxon>
        <taxon>Actinomycetes</taxon>
        <taxon>Kitasatosporales</taxon>
        <taxon>Streptomycetaceae</taxon>
        <taxon>Streptomyces</taxon>
    </lineage>
</organism>
<evidence type="ECO:0000313" key="5">
    <source>
        <dbReference type="EMBL" id="RMI42883.1"/>
    </source>
</evidence>
<dbReference type="Gene3D" id="3.60.21.70">
    <property type="entry name" value="PhoD-like phosphatase"/>
    <property type="match status" value="1"/>
</dbReference>
<dbReference type="Gene3D" id="2.60.40.380">
    <property type="entry name" value="Purple acid phosphatase-like, N-terminal"/>
    <property type="match status" value="1"/>
</dbReference>
<feature type="region of interest" description="Disordered" evidence="1">
    <location>
        <begin position="326"/>
        <end position="345"/>
    </location>
</feature>
<dbReference type="Proteomes" id="UP000278673">
    <property type="component" value="Unassembled WGS sequence"/>
</dbReference>
<dbReference type="InterPro" id="IPR006311">
    <property type="entry name" value="TAT_signal"/>
</dbReference>
<dbReference type="AlphaFoldDB" id="A0A3M2M1Y6"/>
<comment type="caution">
    <text evidence="5">The sequence shown here is derived from an EMBL/GenBank/DDBJ whole genome shotgun (WGS) entry which is preliminary data.</text>
</comment>
<dbReference type="InterPro" id="IPR029052">
    <property type="entry name" value="Metallo-depent_PP-like"/>
</dbReference>
<dbReference type="InterPro" id="IPR052900">
    <property type="entry name" value="Phospholipid_Metab_Enz"/>
</dbReference>